<dbReference type="InterPro" id="IPR018448">
    <property type="entry name" value="TatB"/>
</dbReference>
<dbReference type="Pfam" id="PF02416">
    <property type="entry name" value="TatA_B_E"/>
    <property type="match status" value="1"/>
</dbReference>
<feature type="region of interest" description="Disordered" evidence="11">
    <location>
        <begin position="83"/>
        <end position="162"/>
    </location>
</feature>
<keyword evidence="2 9" id="KW-0813">Transport</keyword>
<keyword evidence="5 9" id="KW-0653">Protein transport</keyword>
<dbReference type="GO" id="GO:0043953">
    <property type="term" value="P:protein transport by the Tat complex"/>
    <property type="evidence" value="ECO:0007669"/>
    <property type="project" value="UniProtKB-UniRule"/>
</dbReference>
<dbReference type="Gene3D" id="1.20.5.3310">
    <property type="match status" value="1"/>
</dbReference>
<evidence type="ECO:0000256" key="4">
    <source>
        <dbReference type="ARBA" id="ARBA00022692"/>
    </source>
</evidence>
<sequence length="162" mass="18121">MFDIGFLEIIVIMVIALIVIGPERMPEVARKIGQFMGKTKRFINSMKENSEITETVRDLQNSMNLEEEKRNLESVSDTLQDDFSKIQDEFGIDQEISRPFDSDEPTAFSGTQFNKAPAQPKMPFPDESNPSTPETNTKETEEISTSDGSTPTDSSSKSSNKS</sequence>
<keyword evidence="7 9" id="KW-0811">Translocation</keyword>
<reference evidence="13 14" key="1">
    <citation type="submission" date="2018-08" db="EMBL/GenBank/DDBJ databases">
        <title>Horizontal acquisition of hydrogen conversion ability and other habitat adaptations in Hydrogenovibrio crunogenus strains.</title>
        <authorList>
            <person name="Gonnella G."/>
            <person name="Adam N."/>
            <person name="Perner M."/>
        </authorList>
    </citation>
    <scope>NUCLEOTIDE SEQUENCE [LARGE SCALE GENOMIC DNA]</scope>
    <source>
        <strain evidence="13 14">SP-41</strain>
    </source>
</reference>
<keyword evidence="4 9" id="KW-0812">Transmembrane</keyword>
<evidence type="ECO:0000256" key="7">
    <source>
        <dbReference type="ARBA" id="ARBA00023010"/>
    </source>
</evidence>
<feature type="transmembrane region" description="Helical" evidence="12">
    <location>
        <begin position="6"/>
        <end position="22"/>
    </location>
</feature>
<proteinExistence type="inferred from homology"/>
<feature type="compositionally biased region" description="Low complexity" evidence="11">
    <location>
        <begin position="145"/>
        <end position="162"/>
    </location>
</feature>
<dbReference type="GO" id="GO:0008320">
    <property type="term" value="F:protein transmembrane transporter activity"/>
    <property type="evidence" value="ECO:0007669"/>
    <property type="project" value="UniProtKB-UniRule"/>
</dbReference>
<evidence type="ECO:0000313" key="13">
    <source>
        <dbReference type="EMBL" id="QBZ84015.1"/>
    </source>
</evidence>
<dbReference type="AlphaFoldDB" id="A0A4P7P2C6"/>
<comment type="function">
    <text evidence="9">Part of the twin-arginine translocation (Tat) system that transports large folded proteins containing a characteristic twin-arginine motif in their signal peptide across membranes. Together with TatC, TatB is part of a receptor directly interacting with Tat signal peptides. TatB may form an oligomeric binding site that transiently accommodates folded Tat precursor proteins before their translocation.</text>
</comment>
<accession>A0A4P7P2C6</accession>
<evidence type="ECO:0000256" key="8">
    <source>
        <dbReference type="ARBA" id="ARBA00023136"/>
    </source>
</evidence>
<dbReference type="NCBIfam" id="TIGR01410">
    <property type="entry name" value="tatB"/>
    <property type="match status" value="1"/>
</dbReference>
<evidence type="ECO:0000256" key="11">
    <source>
        <dbReference type="SAM" id="MobiDB-lite"/>
    </source>
</evidence>
<keyword evidence="8 9" id="KW-0472">Membrane</keyword>
<feature type="coiled-coil region" evidence="10">
    <location>
        <begin position="49"/>
        <end position="82"/>
    </location>
</feature>
<comment type="subcellular location">
    <subcellularLocation>
        <location evidence="9">Cell membrane</location>
        <topology evidence="9">Single-pass membrane protein</topology>
    </subcellularLocation>
    <subcellularLocation>
        <location evidence="1">Membrane</location>
        <topology evidence="1">Single-pass membrane protein</topology>
    </subcellularLocation>
</comment>
<dbReference type="GO" id="GO:0033281">
    <property type="term" value="C:TAT protein transport complex"/>
    <property type="evidence" value="ECO:0007669"/>
    <property type="project" value="UniProtKB-UniRule"/>
</dbReference>
<keyword evidence="6 9" id="KW-1133">Transmembrane helix</keyword>
<evidence type="ECO:0000313" key="14">
    <source>
        <dbReference type="Proteomes" id="UP000296201"/>
    </source>
</evidence>
<organism evidence="13 14">
    <name type="scientific">Hydrogenovibrio crunogenus</name>
    <dbReference type="NCBI Taxonomy" id="39765"/>
    <lineage>
        <taxon>Bacteria</taxon>
        <taxon>Pseudomonadati</taxon>
        <taxon>Pseudomonadota</taxon>
        <taxon>Gammaproteobacteria</taxon>
        <taxon>Thiotrichales</taxon>
        <taxon>Piscirickettsiaceae</taxon>
        <taxon>Hydrogenovibrio</taxon>
    </lineage>
</organism>
<evidence type="ECO:0000256" key="1">
    <source>
        <dbReference type="ARBA" id="ARBA00004167"/>
    </source>
</evidence>
<dbReference type="PRINTS" id="PR01506">
    <property type="entry name" value="TATBPROTEIN"/>
</dbReference>
<keyword evidence="14" id="KW-1185">Reference proteome</keyword>
<evidence type="ECO:0000256" key="10">
    <source>
        <dbReference type="SAM" id="Coils"/>
    </source>
</evidence>
<evidence type="ECO:0000256" key="2">
    <source>
        <dbReference type="ARBA" id="ARBA00022448"/>
    </source>
</evidence>
<keyword evidence="3 9" id="KW-1003">Cell membrane</keyword>
<dbReference type="InterPro" id="IPR003369">
    <property type="entry name" value="TatA/B/E"/>
</dbReference>
<evidence type="ECO:0000256" key="9">
    <source>
        <dbReference type="HAMAP-Rule" id="MF_00237"/>
    </source>
</evidence>
<dbReference type="PANTHER" id="PTHR33162">
    <property type="entry name" value="SEC-INDEPENDENT PROTEIN TRANSLOCASE PROTEIN TATA, CHLOROPLASTIC"/>
    <property type="match status" value="1"/>
</dbReference>
<evidence type="ECO:0000256" key="12">
    <source>
        <dbReference type="SAM" id="Phobius"/>
    </source>
</evidence>
<dbReference type="PANTHER" id="PTHR33162:SF1">
    <property type="entry name" value="SEC-INDEPENDENT PROTEIN TRANSLOCASE PROTEIN TATA, CHLOROPLASTIC"/>
    <property type="match status" value="1"/>
</dbReference>
<dbReference type="RefSeq" id="WP_135796585.1">
    <property type="nucleotide sequence ID" value="NZ_CP032096.1"/>
</dbReference>
<comment type="similarity">
    <text evidence="9">Belongs to the TatB family.</text>
</comment>
<gene>
    <name evidence="9 13" type="primary">tatB</name>
    <name evidence="13" type="ORF">GHNINEIG_02090</name>
</gene>
<dbReference type="OrthoDB" id="9816005at2"/>
<keyword evidence="10" id="KW-0175">Coiled coil</keyword>
<name>A0A4P7P2C6_9GAMM</name>
<comment type="subunit">
    <text evidence="9">The Tat system comprises two distinct complexes: a TatABC complex, containing multiple copies of TatA, TatB and TatC subunits, and a separate TatA complex, containing only TatA subunits. Substrates initially bind to the TatABC complex, which probably triggers association of the separate TatA complex to form the active translocon.</text>
</comment>
<dbReference type="Proteomes" id="UP000296201">
    <property type="component" value="Chromosome"/>
</dbReference>
<evidence type="ECO:0000256" key="3">
    <source>
        <dbReference type="ARBA" id="ARBA00022475"/>
    </source>
</evidence>
<dbReference type="EMBL" id="CP032096">
    <property type="protein sequence ID" value="QBZ84015.1"/>
    <property type="molecule type" value="Genomic_DNA"/>
</dbReference>
<evidence type="ECO:0000256" key="5">
    <source>
        <dbReference type="ARBA" id="ARBA00022927"/>
    </source>
</evidence>
<evidence type="ECO:0000256" key="6">
    <source>
        <dbReference type="ARBA" id="ARBA00022989"/>
    </source>
</evidence>
<dbReference type="HAMAP" id="MF_00237">
    <property type="entry name" value="TatB"/>
    <property type="match status" value="1"/>
</dbReference>
<protein>
    <recommendedName>
        <fullName evidence="9">Sec-independent protein translocase protein TatB</fullName>
    </recommendedName>
</protein>